<gene>
    <name evidence="2" type="primary">LOC142177289</name>
</gene>
<evidence type="ECO:0000313" key="1">
    <source>
        <dbReference type="Proteomes" id="UP000790787"/>
    </source>
</evidence>
<dbReference type="RefSeq" id="XP_075101863.1">
    <property type="nucleotide sequence ID" value="XM_075245762.1"/>
</dbReference>
<sequence length="135" mass="15908">MTDCIREAAREVLEVSKGYYRGHRGDWWWNDVVQGKVKAKKMSYLTLVESTDEEHRRANRVRYKEARKEAKLAVTEAKTAAFGRLYEELKGKSEDEKLFQLAKARERKARDLNQVRCIKDGKGRVLKKESQIKYR</sequence>
<evidence type="ECO:0000313" key="2">
    <source>
        <dbReference type="RefSeq" id="XP_075101863.1"/>
    </source>
</evidence>
<keyword evidence="1" id="KW-1185">Reference proteome</keyword>
<name>A0AC58TXB3_TOBAC</name>
<protein>
    <submittedName>
        <fullName evidence="2">Uncharacterized protein LOC142177289</fullName>
    </submittedName>
</protein>
<organism evidence="1 2">
    <name type="scientific">Nicotiana tabacum</name>
    <name type="common">Common tobacco</name>
    <dbReference type="NCBI Taxonomy" id="4097"/>
    <lineage>
        <taxon>Eukaryota</taxon>
        <taxon>Viridiplantae</taxon>
        <taxon>Streptophyta</taxon>
        <taxon>Embryophyta</taxon>
        <taxon>Tracheophyta</taxon>
        <taxon>Spermatophyta</taxon>
        <taxon>Magnoliopsida</taxon>
        <taxon>eudicotyledons</taxon>
        <taxon>Gunneridae</taxon>
        <taxon>Pentapetalae</taxon>
        <taxon>asterids</taxon>
        <taxon>lamiids</taxon>
        <taxon>Solanales</taxon>
        <taxon>Solanaceae</taxon>
        <taxon>Nicotianoideae</taxon>
        <taxon>Nicotianeae</taxon>
        <taxon>Nicotiana</taxon>
    </lineage>
</organism>
<dbReference type="Proteomes" id="UP000790787">
    <property type="component" value="Chromosome 23"/>
</dbReference>
<reference evidence="1" key="1">
    <citation type="journal article" date="2014" name="Nat. Commun.">
        <title>The tobacco genome sequence and its comparison with those of tomato and potato.</title>
        <authorList>
            <person name="Sierro N."/>
            <person name="Battey J.N."/>
            <person name="Ouadi S."/>
            <person name="Bakaher N."/>
            <person name="Bovet L."/>
            <person name="Willig A."/>
            <person name="Goepfert S."/>
            <person name="Peitsch M.C."/>
            <person name="Ivanov N.V."/>
        </authorList>
    </citation>
    <scope>NUCLEOTIDE SEQUENCE [LARGE SCALE GENOMIC DNA]</scope>
</reference>
<reference evidence="2" key="2">
    <citation type="submission" date="2025-08" db="UniProtKB">
        <authorList>
            <consortium name="RefSeq"/>
        </authorList>
    </citation>
    <scope>IDENTIFICATION</scope>
    <source>
        <tissue evidence="2">Leaf</tissue>
    </source>
</reference>
<proteinExistence type="predicted"/>
<accession>A0AC58TXB3</accession>